<organism evidence="1 2">
    <name type="scientific">Pelotomaculum schinkii</name>
    <dbReference type="NCBI Taxonomy" id="78350"/>
    <lineage>
        <taxon>Bacteria</taxon>
        <taxon>Bacillati</taxon>
        <taxon>Bacillota</taxon>
        <taxon>Clostridia</taxon>
        <taxon>Eubacteriales</taxon>
        <taxon>Desulfotomaculaceae</taxon>
        <taxon>Pelotomaculum</taxon>
    </lineage>
</organism>
<sequence>MSNFVTGNEIILLSTSNDFFSKGDLIVFVKCMISWKNNLDLT</sequence>
<dbReference type="RefSeq" id="WP_282432484.1">
    <property type="nucleotide sequence ID" value="NZ_QFGA01000003.1"/>
</dbReference>
<dbReference type="EMBL" id="QFGA01000003">
    <property type="protein sequence ID" value="TEB04987.1"/>
    <property type="molecule type" value="Genomic_DNA"/>
</dbReference>
<reference evidence="1 2" key="1">
    <citation type="journal article" date="2018" name="Environ. Microbiol.">
        <title>Novel energy conservation strategies and behaviour of Pelotomaculum schinkii driving syntrophic propionate catabolism.</title>
        <authorList>
            <person name="Hidalgo-Ahumada C.A.P."/>
            <person name="Nobu M.K."/>
            <person name="Narihiro T."/>
            <person name="Tamaki H."/>
            <person name="Liu W.T."/>
            <person name="Kamagata Y."/>
            <person name="Stams A.J.M."/>
            <person name="Imachi H."/>
            <person name="Sousa D.Z."/>
        </authorList>
    </citation>
    <scope>NUCLEOTIDE SEQUENCE [LARGE SCALE GENOMIC DNA]</scope>
    <source>
        <strain evidence="1 2">HH</strain>
    </source>
</reference>
<accession>A0A4Y7R888</accession>
<keyword evidence="2" id="KW-1185">Reference proteome</keyword>
<name>A0A4Y7R888_9FIRM</name>
<gene>
    <name evidence="1" type="ORF">Psch_03750</name>
</gene>
<dbReference type="AlphaFoldDB" id="A0A4Y7R888"/>
<evidence type="ECO:0000313" key="1">
    <source>
        <dbReference type="EMBL" id="TEB04987.1"/>
    </source>
</evidence>
<proteinExistence type="predicted"/>
<evidence type="ECO:0000313" key="2">
    <source>
        <dbReference type="Proteomes" id="UP000298324"/>
    </source>
</evidence>
<comment type="caution">
    <text evidence="1">The sequence shown here is derived from an EMBL/GenBank/DDBJ whole genome shotgun (WGS) entry which is preliminary data.</text>
</comment>
<dbReference type="Proteomes" id="UP000298324">
    <property type="component" value="Unassembled WGS sequence"/>
</dbReference>
<protein>
    <submittedName>
        <fullName evidence="1">Uncharacterized protein</fullName>
    </submittedName>
</protein>